<accession>A0AAU9ML75</accession>
<proteinExistence type="predicted"/>
<organism evidence="1 2">
    <name type="scientific">Lactuca virosa</name>
    <dbReference type="NCBI Taxonomy" id="75947"/>
    <lineage>
        <taxon>Eukaryota</taxon>
        <taxon>Viridiplantae</taxon>
        <taxon>Streptophyta</taxon>
        <taxon>Embryophyta</taxon>
        <taxon>Tracheophyta</taxon>
        <taxon>Spermatophyta</taxon>
        <taxon>Magnoliopsida</taxon>
        <taxon>eudicotyledons</taxon>
        <taxon>Gunneridae</taxon>
        <taxon>Pentapetalae</taxon>
        <taxon>asterids</taxon>
        <taxon>campanulids</taxon>
        <taxon>Asterales</taxon>
        <taxon>Asteraceae</taxon>
        <taxon>Cichorioideae</taxon>
        <taxon>Cichorieae</taxon>
        <taxon>Lactucinae</taxon>
        <taxon>Lactuca</taxon>
    </lineage>
</organism>
<evidence type="ECO:0000313" key="1">
    <source>
        <dbReference type="EMBL" id="CAH1421408.1"/>
    </source>
</evidence>
<reference evidence="1 2" key="1">
    <citation type="submission" date="2022-01" db="EMBL/GenBank/DDBJ databases">
        <authorList>
            <person name="Xiong W."/>
            <person name="Schranz E."/>
        </authorList>
    </citation>
    <scope>NUCLEOTIDE SEQUENCE [LARGE SCALE GENOMIC DNA]</scope>
</reference>
<dbReference type="PANTHER" id="PTHR46196">
    <property type="entry name" value="TRANSCRIPTION FACTOR BHLH155-LIKE ISOFORM X1-RELATED"/>
    <property type="match status" value="1"/>
</dbReference>
<dbReference type="Proteomes" id="UP001157418">
    <property type="component" value="Unassembled WGS sequence"/>
</dbReference>
<name>A0AAU9ML75_9ASTR</name>
<dbReference type="InterPro" id="IPR043561">
    <property type="entry name" value="LHW-like"/>
</dbReference>
<protein>
    <submittedName>
        <fullName evidence="1">Uncharacterized protein</fullName>
    </submittedName>
</protein>
<dbReference type="PANTHER" id="PTHR46196:SF3">
    <property type="entry name" value="TRANSCRIPTION FACTOR LHW-LIKE ISOFORM X1"/>
    <property type="match status" value="1"/>
</dbReference>
<dbReference type="EMBL" id="CAKMRJ010001112">
    <property type="protein sequence ID" value="CAH1421408.1"/>
    <property type="molecule type" value="Genomic_DNA"/>
</dbReference>
<gene>
    <name evidence="1" type="ORF">LVIROSA_LOCUS8813</name>
</gene>
<dbReference type="GO" id="GO:0003700">
    <property type="term" value="F:DNA-binding transcription factor activity"/>
    <property type="evidence" value="ECO:0007669"/>
    <property type="project" value="InterPro"/>
</dbReference>
<evidence type="ECO:0000313" key="2">
    <source>
        <dbReference type="Proteomes" id="UP001157418"/>
    </source>
</evidence>
<dbReference type="AlphaFoldDB" id="A0AAU9ML75"/>
<sequence length="254" mass="29513">MSTIVFFRDLERRIVETEMKITLAKSQGFHSNQLKSSSNKNFLAVIGIYTGFGYSLKNLEERGIVIRFIIGRSPNRGFSLDRNIEEENCTKKDFFKTFLQSSFLGNGDDYFNDMRGFKSLLKLLKDKQILMHSLIIYRKLSLDLCKSRIIRRYNTPVPEQHPDEWLFQFVAGVKAILLVPVTPHGVLQLGSLEHLPKDAKMSNYIKNEFFTHQDFMSYSDTFSTNQQFTSSFIMQSFNEFPSFMENNKSSDEVN</sequence>
<comment type="caution">
    <text evidence="1">The sequence shown here is derived from an EMBL/GenBank/DDBJ whole genome shotgun (WGS) entry which is preliminary data.</text>
</comment>
<keyword evidence="2" id="KW-1185">Reference proteome</keyword>